<evidence type="ECO:0000256" key="7">
    <source>
        <dbReference type="ARBA" id="ARBA00022989"/>
    </source>
</evidence>
<name>T1J422_STRMM</name>
<evidence type="ECO:0000256" key="2">
    <source>
        <dbReference type="ARBA" id="ARBA00022448"/>
    </source>
</evidence>
<evidence type="ECO:0000256" key="8">
    <source>
        <dbReference type="ARBA" id="ARBA00023065"/>
    </source>
</evidence>
<keyword evidence="2" id="KW-0813">Transport</keyword>
<evidence type="ECO:0000256" key="10">
    <source>
        <dbReference type="ARBA" id="ARBA00036307"/>
    </source>
</evidence>
<dbReference type="PhylomeDB" id="T1J422"/>
<feature type="transmembrane region" description="Helical" evidence="14">
    <location>
        <begin position="295"/>
        <end position="318"/>
    </location>
</feature>
<evidence type="ECO:0000256" key="3">
    <source>
        <dbReference type="ARBA" id="ARBA00022475"/>
    </source>
</evidence>
<dbReference type="PANTHER" id="PTHR11040">
    <property type="entry name" value="ZINC/IRON TRANSPORTER"/>
    <property type="match status" value="1"/>
</dbReference>
<keyword evidence="16" id="KW-1185">Reference proteome</keyword>
<dbReference type="GO" id="GO:0016324">
    <property type="term" value="C:apical plasma membrane"/>
    <property type="evidence" value="ECO:0007669"/>
    <property type="project" value="UniProtKB-SubCell"/>
</dbReference>
<dbReference type="EMBL" id="JH431834">
    <property type="status" value="NOT_ANNOTATED_CDS"/>
    <property type="molecule type" value="Genomic_DNA"/>
</dbReference>
<comment type="subcellular location">
    <subcellularLocation>
        <location evidence="1">Apical cell membrane</location>
        <topology evidence="1">Multi-pass membrane protein</topology>
    </subcellularLocation>
</comment>
<reference evidence="16" key="1">
    <citation type="submission" date="2011-05" db="EMBL/GenBank/DDBJ databases">
        <authorList>
            <person name="Richards S.R."/>
            <person name="Qu J."/>
            <person name="Jiang H."/>
            <person name="Jhangiani S.N."/>
            <person name="Agravi P."/>
            <person name="Goodspeed R."/>
            <person name="Gross S."/>
            <person name="Mandapat C."/>
            <person name="Jackson L."/>
            <person name="Mathew T."/>
            <person name="Pu L."/>
            <person name="Thornton R."/>
            <person name="Saada N."/>
            <person name="Wilczek-Boney K.B."/>
            <person name="Lee S."/>
            <person name="Kovar C."/>
            <person name="Wu Y."/>
            <person name="Scherer S.E."/>
            <person name="Worley K.C."/>
            <person name="Muzny D.M."/>
            <person name="Gibbs R."/>
        </authorList>
    </citation>
    <scope>NUCLEOTIDE SEQUENCE</scope>
    <source>
        <strain evidence="16">Brora</strain>
    </source>
</reference>
<feature type="transmembrane region" description="Helical" evidence="14">
    <location>
        <begin position="234"/>
        <end position="254"/>
    </location>
</feature>
<evidence type="ECO:0000256" key="1">
    <source>
        <dbReference type="ARBA" id="ARBA00004424"/>
    </source>
</evidence>
<dbReference type="EnsemblMetazoa" id="SMAR008350-RA">
    <property type="protein sequence ID" value="SMAR008350-PA"/>
    <property type="gene ID" value="SMAR008350"/>
</dbReference>
<keyword evidence="7 14" id="KW-1133">Transmembrane helix</keyword>
<evidence type="ECO:0000256" key="6">
    <source>
        <dbReference type="ARBA" id="ARBA00022906"/>
    </source>
</evidence>
<dbReference type="AlphaFoldDB" id="T1J422"/>
<keyword evidence="6" id="KW-0864">Zinc transport</keyword>
<keyword evidence="9 14" id="KW-0472">Membrane</keyword>
<accession>T1J422</accession>
<feature type="transmembrane region" description="Helical" evidence="14">
    <location>
        <begin position="330"/>
        <end position="349"/>
    </location>
</feature>
<organism evidence="15 16">
    <name type="scientific">Strigamia maritima</name>
    <name type="common">European centipede</name>
    <name type="synonym">Geophilus maritimus</name>
    <dbReference type="NCBI Taxonomy" id="126957"/>
    <lineage>
        <taxon>Eukaryota</taxon>
        <taxon>Metazoa</taxon>
        <taxon>Ecdysozoa</taxon>
        <taxon>Arthropoda</taxon>
        <taxon>Myriapoda</taxon>
        <taxon>Chilopoda</taxon>
        <taxon>Pleurostigmophora</taxon>
        <taxon>Geophilomorpha</taxon>
        <taxon>Linotaeniidae</taxon>
        <taxon>Strigamia</taxon>
    </lineage>
</organism>
<protein>
    <recommendedName>
        <fullName evidence="11">Zinc transporter ZIP3</fullName>
    </recommendedName>
    <alternativeName>
        <fullName evidence="13">Solute carrier family 39 member 3</fullName>
    </alternativeName>
    <alternativeName>
        <fullName evidence="12">Zrt- and Irt-like protein 3</fullName>
    </alternativeName>
</protein>
<sequence>MQILELQIIFLSSLWLGTFVFSLIPVLCLRRSSHSSLSRGAQRSLSYLSCVAAGVLIGMCFLGLLPLVKSQFDKILTEIDFKTQFPVAECVVVLGFFLVLSIEQICTKCFARNRKFITSNEFEMRGADDSESIRKLLDEDFDADQDTLYDLNSQHKNNPVTGLKKKFSPLKNGAMLPKKKTKTTCAEGPSHCRHFSALHREKIGLRFFVLVLALSIHAVFEGLALGLIKETSRALRMFIAMILHESMCAFVLGVNLARNRLTLCAILVYIVFFSLTVPAGIGLGLVLGELQGVEAVVVAAVLQAMAAGIFVHVTFMEIIPGEFSDGKSGLLKVLFLFIGFLIIAAINIGQEVEHW</sequence>
<evidence type="ECO:0000256" key="14">
    <source>
        <dbReference type="SAM" id="Phobius"/>
    </source>
</evidence>
<feature type="transmembrane region" description="Helical" evidence="14">
    <location>
        <begin position="45"/>
        <end position="65"/>
    </location>
</feature>
<reference evidence="15" key="2">
    <citation type="submission" date="2015-02" db="UniProtKB">
        <authorList>
            <consortium name="EnsemblMetazoa"/>
        </authorList>
    </citation>
    <scope>IDENTIFICATION</scope>
</reference>
<comment type="catalytic activity">
    <reaction evidence="10">
        <text>Zn(2+)(in) = Zn(2+)(out)</text>
        <dbReference type="Rhea" id="RHEA:29351"/>
        <dbReference type="ChEBI" id="CHEBI:29105"/>
    </reaction>
    <physiologicalReaction direction="left-to-right" evidence="10">
        <dbReference type="Rhea" id="RHEA:29352"/>
    </physiologicalReaction>
</comment>
<dbReference type="Pfam" id="PF02535">
    <property type="entry name" value="Zip"/>
    <property type="match status" value="1"/>
</dbReference>
<dbReference type="InterPro" id="IPR003689">
    <property type="entry name" value="ZIP"/>
</dbReference>
<evidence type="ECO:0000256" key="11">
    <source>
        <dbReference type="ARBA" id="ARBA00039395"/>
    </source>
</evidence>
<evidence type="ECO:0000256" key="5">
    <source>
        <dbReference type="ARBA" id="ARBA00022833"/>
    </source>
</evidence>
<dbReference type="PANTHER" id="PTHR11040:SF221">
    <property type="entry name" value="ZINC TRANSPORTER ZIP3"/>
    <property type="match status" value="1"/>
</dbReference>
<evidence type="ECO:0000313" key="16">
    <source>
        <dbReference type="Proteomes" id="UP000014500"/>
    </source>
</evidence>
<evidence type="ECO:0000313" key="15">
    <source>
        <dbReference type="EnsemblMetazoa" id="SMAR008350-PA"/>
    </source>
</evidence>
<dbReference type="STRING" id="126957.T1J422"/>
<feature type="transmembrane region" description="Helical" evidence="14">
    <location>
        <begin position="6"/>
        <end position="29"/>
    </location>
</feature>
<dbReference type="HOGENOM" id="CLU_040462_0_1_1"/>
<keyword evidence="5" id="KW-0862">Zinc</keyword>
<feature type="transmembrane region" description="Helical" evidence="14">
    <location>
        <begin position="203"/>
        <end position="228"/>
    </location>
</feature>
<proteinExistence type="predicted"/>
<feature type="transmembrane region" description="Helical" evidence="14">
    <location>
        <begin position="261"/>
        <end position="283"/>
    </location>
</feature>
<evidence type="ECO:0000256" key="12">
    <source>
        <dbReference type="ARBA" id="ARBA00041702"/>
    </source>
</evidence>
<dbReference type="eggNOG" id="KOG1558">
    <property type="taxonomic scope" value="Eukaryota"/>
</dbReference>
<dbReference type="Proteomes" id="UP000014500">
    <property type="component" value="Unassembled WGS sequence"/>
</dbReference>
<dbReference type="GO" id="GO:0005385">
    <property type="term" value="F:zinc ion transmembrane transporter activity"/>
    <property type="evidence" value="ECO:0007669"/>
    <property type="project" value="TreeGrafter"/>
</dbReference>
<keyword evidence="8" id="KW-0406">Ion transport</keyword>
<dbReference type="OMA" id="HESMCAF"/>
<evidence type="ECO:0000256" key="4">
    <source>
        <dbReference type="ARBA" id="ARBA00022692"/>
    </source>
</evidence>
<evidence type="ECO:0000256" key="9">
    <source>
        <dbReference type="ARBA" id="ARBA00023136"/>
    </source>
</evidence>
<keyword evidence="3" id="KW-1003">Cell membrane</keyword>
<keyword evidence="4 14" id="KW-0812">Transmembrane</keyword>
<evidence type="ECO:0000256" key="13">
    <source>
        <dbReference type="ARBA" id="ARBA00042778"/>
    </source>
</evidence>
<feature type="transmembrane region" description="Helical" evidence="14">
    <location>
        <begin position="85"/>
        <end position="106"/>
    </location>
</feature>